<comment type="caution">
    <text evidence="9">The sequence shown here is derived from an EMBL/GenBank/DDBJ whole genome shotgun (WGS) entry which is preliminary data.</text>
</comment>
<protein>
    <recommendedName>
        <fullName evidence="8">SSD domain-containing protein</fullName>
    </recommendedName>
</protein>
<evidence type="ECO:0000256" key="2">
    <source>
        <dbReference type="ARBA" id="ARBA00010157"/>
    </source>
</evidence>
<feature type="transmembrane region" description="Helical" evidence="7">
    <location>
        <begin position="264"/>
        <end position="289"/>
    </location>
</feature>
<dbReference type="Gene3D" id="1.20.1640.10">
    <property type="entry name" value="Multidrug efflux transporter AcrB transmembrane domain"/>
    <property type="match status" value="2"/>
</dbReference>
<keyword evidence="4 7" id="KW-0812">Transmembrane</keyword>
<feature type="transmembrane region" description="Helical" evidence="7">
    <location>
        <begin position="682"/>
        <end position="699"/>
    </location>
</feature>
<comment type="subcellular location">
    <subcellularLocation>
        <location evidence="1">Cell membrane</location>
        <topology evidence="1">Multi-pass membrane protein</topology>
    </subcellularLocation>
</comment>
<evidence type="ECO:0000256" key="3">
    <source>
        <dbReference type="ARBA" id="ARBA00022475"/>
    </source>
</evidence>
<accession>A0A830FJ08</accession>
<keyword evidence="3" id="KW-1003">Cell membrane</keyword>
<dbReference type="InterPro" id="IPR050545">
    <property type="entry name" value="Mycobact_MmpL"/>
</dbReference>
<reference evidence="9" key="2">
    <citation type="submission" date="2020-09" db="EMBL/GenBank/DDBJ databases">
        <authorList>
            <person name="Sun Q."/>
            <person name="Ohkuma M."/>
        </authorList>
    </citation>
    <scope>NUCLEOTIDE SEQUENCE</scope>
    <source>
        <strain evidence="9">JCM 19596</strain>
    </source>
</reference>
<dbReference type="Proteomes" id="UP000607197">
    <property type="component" value="Unassembled WGS sequence"/>
</dbReference>
<evidence type="ECO:0000256" key="6">
    <source>
        <dbReference type="ARBA" id="ARBA00023136"/>
    </source>
</evidence>
<feature type="transmembrane region" description="Helical" evidence="7">
    <location>
        <begin position="336"/>
        <end position="353"/>
    </location>
</feature>
<comment type="similarity">
    <text evidence="2">Belongs to the resistance-nodulation-cell division (RND) (TC 2.A.6) family. MmpL subfamily.</text>
</comment>
<dbReference type="PANTHER" id="PTHR33406:SF6">
    <property type="entry name" value="MEMBRANE PROTEIN YDGH-RELATED"/>
    <property type="match status" value="1"/>
</dbReference>
<dbReference type="EMBL" id="BMPG01000002">
    <property type="protein sequence ID" value="GGL60878.1"/>
    <property type="molecule type" value="Genomic_DNA"/>
</dbReference>
<evidence type="ECO:0000313" key="9">
    <source>
        <dbReference type="EMBL" id="GGL60878.1"/>
    </source>
</evidence>
<dbReference type="OrthoDB" id="42357at2157"/>
<name>A0A830FJ08_9EURY</name>
<gene>
    <name evidence="9" type="ORF">GCM10009039_18870</name>
</gene>
<keyword evidence="6 7" id="KW-0472">Membrane</keyword>
<feature type="transmembrane region" description="Helical" evidence="7">
    <location>
        <begin position="784"/>
        <end position="807"/>
    </location>
</feature>
<feature type="transmembrane region" description="Helical" evidence="7">
    <location>
        <begin position="755"/>
        <end position="778"/>
    </location>
</feature>
<feature type="transmembrane region" description="Helical" evidence="7">
    <location>
        <begin position="365"/>
        <end position="386"/>
    </location>
</feature>
<evidence type="ECO:0000256" key="5">
    <source>
        <dbReference type="ARBA" id="ARBA00022989"/>
    </source>
</evidence>
<keyword evidence="5 7" id="KW-1133">Transmembrane helix</keyword>
<dbReference type="GO" id="GO:0005886">
    <property type="term" value="C:plasma membrane"/>
    <property type="evidence" value="ECO:0007669"/>
    <property type="project" value="UniProtKB-SubCell"/>
</dbReference>
<feature type="transmembrane region" description="Helical" evidence="7">
    <location>
        <begin position="295"/>
        <end position="315"/>
    </location>
</feature>
<feature type="domain" description="SSD" evidence="8">
    <location>
        <begin position="265"/>
        <end position="390"/>
    </location>
</feature>
<proteinExistence type="inferred from homology"/>
<dbReference type="SUPFAM" id="SSF82866">
    <property type="entry name" value="Multidrug efflux transporter AcrB transmembrane domain"/>
    <property type="match status" value="2"/>
</dbReference>
<feature type="transmembrane region" description="Helical" evidence="7">
    <location>
        <begin position="653"/>
        <end position="675"/>
    </location>
</feature>
<keyword evidence="10" id="KW-1185">Reference proteome</keyword>
<dbReference type="InterPro" id="IPR004869">
    <property type="entry name" value="MMPL_dom"/>
</dbReference>
<organism evidence="9 10">
    <name type="scientific">Halocalculus aciditolerans</name>
    <dbReference type="NCBI Taxonomy" id="1383812"/>
    <lineage>
        <taxon>Archaea</taxon>
        <taxon>Methanobacteriati</taxon>
        <taxon>Methanobacteriota</taxon>
        <taxon>Stenosarchaea group</taxon>
        <taxon>Halobacteria</taxon>
        <taxon>Halobacteriales</taxon>
        <taxon>Halobacteriaceae</taxon>
        <taxon>Halocalculus</taxon>
    </lineage>
</organism>
<evidence type="ECO:0000256" key="7">
    <source>
        <dbReference type="SAM" id="Phobius"/>
    </source>
</evidence>
<feature type="transmembrane region" description="Helical" evidence="7">
    <location>
        <begin position="429"/>
        <end position="448"/>
    </location>
</feature>
<evidence type="ECO:0000256" key="1">
    <source>
        <dbReference type="ARBA" id="ARBA00004651"/>
    </source>
</evidence>
<feature type="transmembrane region" description="Helical" evidence="7">
    <location>
        <begin position="21"/>
        <end position="40"/>
    </location>
</feature>
<dbReference type="AlphaFoldDB" id="A0A830FJ08"/>
<feature type="transmembrane region" description="Helical" evidence="7">
    <location>
        <begin position="238"/>
        <end position="257"/>
    </location>
</feature>
<reference evidence="9" key="1">
    <citation type="journal article" date="2014" name="Int. J. Syst. Evol. Microbiol.">
        <title>Complete genome sequence of Corynebacterium casei LMG S-19264T (=DSM 44701T), isolated from a smear-ripened cheese.</title>
        <authorList>
            <consortium name="US DOE Joint Genome Institute (JGI-PGF)"/>
            <person name="Walter F."/>
            <person name="Albersmeier A."/>
            <person name="Kalinowski J."/>
            <person name="Ruckert C."/>
        </authorList>
    </citation>
    <scope>NUCLEOTIDE SEQUENCE</scope>
    <source>
        <strain evidence="9">JCM 19596</strain>
    </source>
</reference>
<dbReference type="PROSITE" id="PS50156">
    <property type="entry name" value="SSD"/>
    <property type="match status" value="2"/>
</dbReference>
<dbReference type="Pfam" id="PF03176">
    <property type="entry name" value="MMPL"/>
    <property type="match status" value="2"/>
</dbReference>
<dbReference type="RefSeq" id="WP_188978273.1">
    <property type="nucleotide sequence ID" value="NZ_BMPG01000002.1"/>
</dbReference>
<evidence type="ECO:0000256" key="4">
    <source>
        <dbReference type="ARBA" id="ARBA00022692"/>
    </source>
</evidence>
<feature type="domain" description="SSD" evidence="8">
    <location>
        <begin position="678"/>
        <end position="806"/>
    </location>
</feature>
<sequence>MASYQDVIDRIDYLVAERPKAVIVAFLLVTLVMGAGLGSISTQSGTSQFTEGSDAMEAYDAVQDEFSPAFSSSGGSTQLIQRGQNVLAKPALVRMLKAEHRMKEREELRVDTTSSPADVIAVTLDPSADSLSEKIDAVEDATPSEIDAAVRENADNPAFTSSVSDDFNAPSASATAAVGVVTHELPGGTSSSVGSSGSSPLMDIQLEAQHVVDSVGGDITVFGAGILSQDFSNVIADSLLIVVPAAALLIVAFLVYSYRDPFDLLLGIVSLVMAVIWTFGFMGLAGIAFSQMLIAVPPLLLAVGIDFGIHAVNRYREERVDGHGVVESMETTTDQLLVAFFIVTGTTVLGFLSNLTSSLGPIKDFGLVAAIGITFTLLVFGIFLPAGKVFIDTFREERDIPAFGLRPIGGEGSLLGRVLPAGVVVAKKAPYVFLICIVLFTAGAGYYGTGVNTSFNQDDFLPPEDTPAYLDSLPEPFAPSEYTATAQTNFLTDHFSRVGGSSVTVYVTGPMRQDDSLEQIRHASASPPSSVAAANRTADASSIIGVIQSYADASPSFARLVERNDVNDNGVPDDNLEVIYDELMESPYSGQASQYLAEDYRSMKVDYTIEASASQDEAAAAAESLADRYHSNSIGTGQPVIFQALTSVILNSALRSLVTAILAALVFLVICFWGFERRPSLGLVNMVPILVTIAWLAGAMRFLNIPFNAMTATILSISIGLGVDYSSHIVHRFADEYDGDVVPAVETSIRGTGGALAGSMFTTVSGIGVLAIAITPILGQFGTVTALSIFFSFLAAVIVTPSVFVVWHDLQARFGTAPDAV</sequence>
<evidence type="ECO:0000259" key="8">
    <source>
        <dbReference type="PROSITE" id="PS50156"/>
    </source>
</evidence>
<evidence type="ECO:0000313" key="10">
    <source>
        <dbReference type="Proteomes" id="UP000607197"/>
    </source>
</evidence>
<dbReference type="InterPro" id="IPR000731">
    <property type="entry name" value="SSD"/>
</dbReference>
<dbReference type="PANTHER" id="PTHR33406">
    <property type="entry name" value="MEMBRANE PROTEIN MJ1562-RELATED"/>
    <property type="match status" value="1"/>
</dbReference>